<evidence type="ECO:0000313" key="1">
    <source>
        <dbReference type="EMBL" id="KCW81315.1"/>
    </source>
</evidence>
<gene>
    <name evidence="1" type="ORF">EUGRSUZ_C02692</name>
</gene>
<dbReference type="Gramene" id="KCW81315">
    <property type="protein sequence ID" value="KCW81315"/>
    <property type="gene ID" value="EUGRSUZ_C02692"/>
</dbReference>
<sequence>MKRWSAILLTGSNLGNQARLRQIMRWAGGWAMGWAENMNRNEDATGFVRLLRGKSLQCSLDFAFPLLLHTARYLGPTVAIDVWSEISSPSLLSPQISFSHDLKEYSDVVPVEEDDCGRGETLDRLLLDFDFDIYVGASSFVLKLSSVDEILRRQNPPHRDQEGVG</sequence>
<protein>
    <submittedName>
        <fullName evidence="1">Uncharacterized protein</fullName>
    </submittedName>
</protein>
<proteinExistence type="predicted"/>
<name>A0A059CTQ0_EUCGR</name>
<organism evidence="1">
    <name type="scientific">Eucalyptus grandis</name>
    <name type="common">Flooded gum</name>
    <dbReference type="NCBI Taxonomy" id="71139"/>
    <lineage>
        <taxon>Eukaryota</taxon>
        <taxon>Viridiplantae</taxon>
        <taxon>Streptophyta</taxon>
        <taxon>Embryophyta</taxon>
        <taxon>Tracheophyta</taxon>
        <taxon>Spermatophyta</taxon>
        <taxon>Magnoliopsida</taxon>
        <taxon>eudicotyledons</taxon>
        <taxon>Gunneridae</taxon>
        <taxon>Pentapetalae</taxon>
        <taxon>rosids</taxon>
        <taxon>malvids</taxon>
        <taxon>Myrtales</taxon>
        <taxon>Myrtaceae</taxon>
        <taxon>Myrtoideae</taxon>
        <taxon>Eucalypteae</taxon>
        <taxon>Eucalyptus</taxon>
    </lineage>
</organism>
<dbReference type="InParanoid" id="A0A059CTQ0"/>
<dbReference type="AlphaFoldDB" id="A0A059CTQ0"/>
<accession>A0A059CTQ0</accession>
<reference evidence="1" key="1">
    <citation type="submission" date="2013-07" db="EMBL/GenBank/DDBJ databases">
        <title>The genome of Eucalyptus grandis.</title>
        <authorList>
            <person name="Schmutz J."/>
            <person name="Hayes R."/>
            <person name="Myburg A."/>
            <person name="Tuskan G."/>
            <person name="Grattapaglia D."/>
            <person name="Rokhsar D.S."/>
        </authorList>
    </citation>
    <scope>NUCLEOTIDE SEQUENCE</scope>
    <source>
        <tissue evidence="1">Leaf extractions</tissue>
    </source>
</reference>
<dbReference type="EMBL" id="KK198755">
    <property type="protein sequence ID" value="KCW81315.1"/>
    <property type="molecule type" value="Genomic_DNA"/>
</dbReference>